<dbReference type="AlphaFoldDB" id="A0A255H8T3"/>
<dbReference type="PANTHER" id="PTHR43861">
    <property type="entry name" value="TRANS-ACONITATE 2-METHYLTRANSFERASE-RELATED"/>
    <property type="match status" value="1"/>
</dbReference>
<dbReference type="EMBL" id="NMVQ01000005">
    <property type="protein sequence ID" value="OYO24148.1"/>
    <property type="molecule type" value="Genomic_DNA"/>
</dbReference>
<dbReference type="Pfam" id="PF08241">
    <property type="entry name" value="Methyltransf_11"/>
    <property type="match status" value="1"/>
</dbReference>
<organism evidence="2 3">
    <name type="scientific">Enemella dayhoffiae</name>
    <dbReference type="NCBI Taxonomy" id="2016507"/>
    <lineage>
        <taxon>Bacteria</taxon>
        <taxon>Bacillati</taxon>
        <taxon>Actinomycetota</taxon>
        <taxon>Actinomycetes</taxon>
        <taxon>Propionibacteriales</taxon>
        <taxon>Propionibacteriaceae</taxon>
        <taxon>Enemella</taxon>
    </lineage>
</organism>
<proteinExistence type="predicted"/>
<accession>A0A255H8T3</accession>
<dbReference type="GO" id="GO:0008757">
    <property type="term" value="F:S-adenosylmethionine-dependent methyltransferase activity"/>
    <property type="evidence" value="ECO:0007669"/>
    <property type="project" value="InterPro"/>
</dbReference>
<comment type="caution">
    <text evidence="2">The sequence shown here is derived from an EMBL/GenBank/DDBJ whole genome shotgun (WGS) entry which is preliminary data.</text>
</comment>
<dbReference type="PANTHER" id="PTHR43861:SF1">
    <property type="entry name" value="TRANS-ACONITATE 2-METHYLTRANSFERASE"/>
    <property type="match status" value="1"/>
</dbReference>
<reference evidence="2 3" key="1">
    <citation type="submission" date="2017-07" db="EMBL/GenBank/DDBJ databases">
        <title>Draft whole genome sequences of clinical Proprionibacteriaceae strains.</title>
        <authorList>
            <person name="Bernier A.-M."/>
            <person name="Bernard K."/>
            <person name="Domingo M.-C."/>
        </authorList>
    </citation>
    <scope>NUCLEOTIDE SEQUENCE [LARGE SCALE GENOMIC DNA]</scope>
    <source>
        <strain evidence="2 3">NML 130396</strain>
    </source>
</reference>
<dbReference type="OrthoDB" id="529208at2"/>
<dbReference type="Gene3D" id="3.40.50.150">
    <property type="entry name" value="Vaccinia Virus protein VP39"/>
    <property type="match status" value="1"/>
</dbReference>
<evidence type="ECO:0000313" key="2">
    <source>
        <dbReference type="EMBL" id="OYO24148.1"/>
    </source>
</evidence>
<dbReference type="InterPro" id="IPR029063">
    <property type="entry name" value="SAM-dependent_MTases_sf"/>
</dbReference>
<evidence type="ECO:0000313" key="3">
    <source>
        <dbReference type="Proteomes" id="UP000216311"/>
    </source>
</evidence>
<feature type="domain" description="Methyltransferase type 11" evidence="1">
    <location>
        <begin position="55"/>
        <end position="154"/>
    </location>
</feature>
<keyword evidence="2" id="KW-0808">Transferase</keyword>
<dbReference type="SUPFAM" id="SSF53335">
    <property type="entry name" value="S-adenosyl-L-methionine-dependent methyltransferases"/>
    <property type="match status" value="1"/>
</dbReference>
<keyword evidence="2" id="KW-0489">Methyltransferase</keyword>
<dbReference type="Proteomes" id="UP000216311">
    <property type="component" value="Unassembled WGS sequence"/>
</dbReference>
<keyword evidence="3" id="KW-1185">Reference proteome</keyword>
<sequence length="213" mass="22546">MSLENRWYRLVASQLAHPRGVLGKVTANRLNEGNRPMVASAIEAAGLGPGQVAADVGFGGGVGLPLLLSAVGPTGRVHGYEISRSMIASARRAYATDVSAGRLLVEQGELADLPVPDGTFDAVITANTVYFVDDLGQAFVELHRVLRSGGRLVVAIADPAAMEAMPFVEHGFRVRPVAELLRLMQAAGFVSAQDRQLQLGGPLRQLLIASRPD</sequence>
<gene>
    <name evidence="2" type="ORF">CGZ93_04845</name>
</gene>
<evidence type="ECO:0000259" key="1">
    <source>
        <dbReference type="Pfam" id="PF08241"/>
    </source>
</evidence>
<protein>
    <submittedName>
        <fullName evidence="2">SAM-dependent methyltransferase</fullName>
    </submittedName>
</protein>
<name>A0A255H8T3_9ACTN</name>
<dbReference type="InterPro" id="IPR013216">
    <property type="entry name" value="Methyltransf_11"/>
</dbReference>
<dbReference type="RefSeq" id="WP_094363028.1">
    <property type="nucleotide sequence ID" value="NZ_NMVQ01000005.1"/>
</dbReference>
<dbReference type="CDD" id="cd02440">
    <property type="entry name" value="AdoMet_MTases"/>
    <property type="match status" value="1"/>
</dbReference>
<dbReference type="GO" id="GO:0032259">
    <property type="term" value="P:methylation"/>
    <property type="evidence" value="ECO:0007669"/>
    <property type="project" value="UniProtKB-KW"/>
</dbReference>